<dbReference type="RefSeq" id="WP_146570494.1">
    <property type="nucleotide sequence ID" value="NZ_CP042306.1"/>
</dbReference>
<dbReference type="AlphaFoldDB" id="A0A5B8LHB4"/>
<protein>
    <recommendedName>
        <fullName evidence="1">Regulator of ribonuclease activity B domain-containing protein</fullName>
    </recommendedName>
</protein>
<feature type="domain" description="Regulator of ribonuclease activity B" evidence="1">
    <location>
        <begin position="37"/>
        <end position="124"/>
    </location>
</feature>
<dbReference type="EMBL" id="CP042306">
    <property type="protein sequence ID" value="QDZ07249.1"/>
    <property type="molecule type" value="Genomic_DNA"/>
</dbReference>
<evidence type="ECO:0000259" key="1">
    <source>
        <dbReference type="Pfam" id="PF06877"/>
    </source>
</evidence>
<dbReference type="Pfam" id="PF06877">
    <property type="entry name" value="RraB"/>
    <property type="match status" value="1"/>
</dbReference>
<dbReference type="Proteomes" id="UP000315673">
    <property type="component" value="Chromosome"/>
</dbReference>
<dbReference type="OrthoDB" id="9954012at2"/>
<keyword evidence="3" id="KW-1185">Reference proteome</keyword>
<proteinExistence type="predicted"/>
<organism evidence="2 3">
    <name type="scientific">Sphingomonas panacisoli</name>
    <dbReference type="NCBI Taxonomy" id="1813879"/>
    <lineage>
        <taxon>Bacteria</taxon>
        <taxon>Pseudomonadati</taxon>
        <taxon>Pseudomonadota</taxon>
        <taxon>Alphaproteobacteria</taxon>
        <taxon>Sphingomonadales</taxon>
        <taxon>Sphingomonadaceae</taxon>
        <taxon>Sphingomonas</taxon>
    </lineage>
</organism>
<accession>A0A5B8LHB4</accession>
<dbReference type="SUPFAM" id="SSF89946">
    <property type="entry name" value="Hypothetical protein VC0424"/>
    <property type="match status" value="1"/>
</dbReference>
<sequence length="136" mass="15239">MGFFKWVRRRVHGPSALSRGDVEEFDEETSEMISASDALLSRMRVGSIDLTRKRMVTHLFLGNDRDLDRASRLLESLGYSSDEMGSGRLVVSEQVAVGEGWVRRVVPVMMQTAGEFELIYDGWDADVAADHTGQDN</sequence>
<dbReference type="InterPro" id="IPR009671">
    <property type="entry name" value="RraB_dom"/>
</dbReference>
<evidence type="ECO:0000313" key="3">
    <source>
        <dbReference type="Proteomes" id="UP000315673"/>
    </source>
</evidence>
<dbReference type="InterPro" id="IPR036701">
    <property type="entry name" value="RraB-like_sf"/>
</dbReference>
<dbReference type="KEGG" id="spai:FPZ24_06970"/>
<name>A0A5B8LHB4_9SPHN</name>
<evidence type="ECO:0000313" key="2">
    <source>
        <dbReference type="EMBL" id="QDZ07249.1"/>
    </source>
</evidence>
<gene>
    <name evidence="2" type="ORF">FPZ24_06970</name>
</gene>
<reference evidence="2 3" key="1">
    <citation type="submission" date="2019-07" db="EMBL/GenBank/DDBJ databases">
        <title>Full genome sequence of Sphingomonas sp. 4R-6-7(HKS19).</title>
        <authorList>
            <person name="Im W.-T."/>
        </authorList>
    </citation>
    <scope>NUCLEOTIDE SEQUENCE [LARGE SCALE GENOMIC DNA]</scope>
    <source>
        <strain evidence="2 3">HKS19</strain>
    </source>
</reference>